<dbReference type="PANTHER" id="PTHR30472">
    <property type="entry name" value="FERRIC ENTEROBACTIN TRANSPORT SYSTEM PERMEASE PROTEIN"/>
    <property type="match status" value="1"/>
</dbReference>
<proteinExistence type="inferred from homology"/>
<keyword evidence="3" id="KW-0813">Transport</keyword>
<dbReference type="PANTHER" id="PTHR30472:SF69">
    <property type="entry name" value="HEME-IRON TRANSPORT SYSTEM PERMEASE PROTEIN ISDF-RELATED"/>
    <property type="match status" value="1"/>
</dbReference>
<keyword evidence="6 8" id="KW-1133">Transmembrane helix</keyword>
<feature type="transmembrane region" description="Helical" evidence="8">
    <location>
        <begin position="62"/>
        <end position="82"/>
    </location>
</feature>
<reference evidence="9" key="1">
    <citation type="submission" date="2020-08" db="EMBL/GenBank/DDBJ databases">
        <title>Genome public.</title>
        <authorList>
            <person name="Liu C."/>
            <person name="Sun Q."/>
        </authorList>
    </citation>
    <scope>NUCLEOTIDE SEQUENCE</scope>
    <source>
        <strain evidence="9">BX22</strain>
    </source>
</reference>
<dbReference type="GO" id="GO:0022857">
    <property type="term" value="F:transmembrane transporter activity"/>
    <property type="evidence" value="ECO:0007669"/>
    <property type="project" value="InterPro"/>
</dbReference>
<feature type="transmembrane region" description="Helical" evidence="8">
    <location>
        <begin position="155"/>
        <end position="177"/>
    </location>
</feature>
<evidence type="ECO:0000256" key="3">
    <source>
        <dbReference type="ARBA" id="ARBA00022448"/>
    </source>
</evidence>
<dbReference type="AlphaFoldDB" id="A0A923RGU3"/>
<dbReference type="GO" id="GO:0005886">
    <property type="term" value="C:plasma membrane"/>
    <property type="evidence" value="ECO:0007669"/>
    <property type="project" value="UniProtKB-SubCell"/>
</dbReference>
<comment type="subcellular location">
    <subcellularLocation>
        <location evidence="1">Cell membrane</location>
        <topology evidence="1">Multi-pass membrane protein</topology>
    </subcellularLocation>
</comment>
<evidence type="ECO:0000256" key="4">
    <source>
        <dbReference type="ARBA" id="ARBA00022475"/>
    </source>
</evidence>
<feature type="transmembrane region" description="Helical" evidence="8">
    <location>
        <begin position="121"/>
        <end position="143"/>
    </location>
</feature>
<evidence type="ECO:0000256" key="1">
    <source>
        <dbReference type="ARBA" id="ARBA00004651"/>
    </source>
</evidence>
<evidence type="ECO:0000313" key="9">
    <source>
        <dbReference type="EMBL" id="MBC5636215.1"/>
    </source>
</evidence>
<feature type="transmembrane region" description="Helical" evidence="8">
    <location>
        <begin position="222"/>
        <end position="239"/>
    </location>
</feature>
<comment type="caution">
    <text evidence="9">The sequence shown here is derived from an EMBL/GenBank/DDBJ whole genome shotgun (WGS) entry which is preliminary data.</text>
</comment>
<evidence type="ECO:0000256" key="7">
    <source>
        <dbReference type="ARBA" id="ARBA00023136"/>
    </source>
</evidence>
<accession>A0A923RGU3</accession>
<evidence type="ECO:0000256" key="6">
    <source>
        <dbReference type="ARBA" id="ARBA00022989"/>
    </source>
</evidence>
<dbReference type="RefSeq" id="WP_186868932.1">
    <property type="nucleotide sequence ID" value="NZ_JACOOL010000003.1"/>
</dbReference>
<dbReference type="CDD" id="cd06550">
    <property type="entry name" value="TM_ABC_iron-siderophores_like"/>
    <property type="match status" value="1"/>
</dbReference>
<dbReference type="FunFam" id="1.10.3470.10:FF:000001">
    <property type="entry name" value="Vitamin B12 ABC transporter permease BtuC"/>
    <property type="match status" value="1"/>
</dbReference>
<gene>
    <name evidence="9" type="ORF">H8S33_05155</name>
</gene>
<organism evidence="9 10">
    <name type="scientific">Ornithinibacillus hominis</name>
    <dbReference type="NCBI Taxonomy" id="2763055"/>
    <lineage>
        <taxon>Bacteria</taxon>
        <taxon>Bacillati</taxon>
        <taxon>Bacillota</taxon>
        <taxon>Bacilli</taxon>
        <taxon>Bacillales</taxon>
        <taxon>Bacillaceae</taxon>
        <taxon>Ornithinibacillus</taxon>
    </lineage>
</organism>
<evidence type="ECO:0000256" key="2">
    <source>
        <dbReference type="ARBA" id="ARBA00007935"/>
    </source>
</evidence>
<dbReference type="Pfam" id="PF01032">
    <property type="entry name" value="FecCD"/>
    <property type="match status" value="1"/>
</dbReference>
<dbReference type="GO" id="GO:0033214">
    <property type="term" value="P:siderophore-iron import into cell"/>
    <property type="evidence" value="ECO:0007669"/>
    <property type="project" value="TreeGrafter"/>
</dbReference>
<feature type="transmembrane region" description="Helical" evidence="8">
    <location>
        <begin position="197"/>
        <end position="217"/>
    </location>
</feature>
<dbReference type="SUPFAM" id="SSF81345">
    <property type="entry name" value="ABC transporter involved in vitamin B12 uptake, BtuC"/>
    <property type="match status" value="1"/>
</dbReference>
<dbReference type="InterPro" id="IPR037294">
    <property type="entry name" value="ABC_BtuC-like"/>
</dbReference>
<name>A0A923RGU3_9BACI</name>
<sequence length="336" mass="36185">MIRPELVVKQRIIFFSLLVLIVITAIISMGIGYSSVSFDRILPTLFGEGSFKEHFVLFEVRLPRILITILAGAALAVSGSILQGITRNDLADPGIIGINAGAGVVIAIFFLYFPIDTGNFVYLLPVLAFIGAFVTAVIIYLLSYKRNSGFHPIRLVLVGVGFAMALSGVMIVVISSAEREKVDFISKWIAGNIWGTDWPFIIALLPWLILLIPYAIYKANRLNILSMDMPVATGLGISIEKERFSLLITATALAAAAVAVAGGIAFIGLMAPHMAKALVGPRNQLFIPIATLLGGFLLLLADVIGQNLLPDEAIPAGVMTAIIGAPYFIYLLMKRI</sequence>
<comment type="similarity">
    <text evidence="2">Belongs to the binding-protein-dependent transport system permease family. FecCD subfamily.</text>
</comment>
<dbReference type="InterPro" id="IPR000522">
    <property type="entry name" value="ABC_transptr_permease_BtuC"/>
</dbReference>
<keyword evidence="5 8" id="KW-0812">Transmembrane</keyword>
<keyword evidence="7 8" id="KW-0472">Membrane</keyword>
<evidence type="ECO:0000256" key="8">
    <source>
        <dbReference type="SAM" id="Phobius"/>
    </source>
</evidence>
<evidence type="ECO:0000256" key="5">
    <source>
        <dbReference type="ARBA" id="ARBA00022692"/>
    </source>
</evidence>
<feature type="transmembrane region" description="Helical" evidence="8">
    <location>
        <begin position="94"/>
        <end position="115"/>
    </location>
</feature>
<keyword evidence="10" id="KW-1185">Reference proteome</keyword>
<evidence type="ECO:0000313" key="10">
    <source>
        <dbReference type="Proteomes" id="UP000637359"/>
    </source>
</evidence>
<feature type="transmembrane region" description="Helical" evidence="8">
    <location>
        <begin position="245"/>
        <end position="271"/>
    </location>
</feature>
<dbReference type="Gene3D" id="1.10.3470.10">
    <property type="entry name" value="ABC transporter involved in vitamin B12 uptake, BtuC"/>
    <property type="match status" value="1"/>
</dbReference>
<protein>
    <submittedName>
        <fullName evidence="9">Iron ABC transporter permease</fullName>
    </submittedName>
</protein>
<feature type="transmembrane region" description="Helical" evidence="8">
    <location>
        <begin position="313"/>
        <end position="333"/>
    </location>
</feature>
<dbReference type="Proteomes" id="UP000637359">
    <property type="component" value="Unassembled WGS sequence"/>
</dbReference>
<feature type="transmembrane region" description="Helical" evidence="8">
    <location>
        <begin position="283"/>
        <end position="301"/>
    </location>
</feature>
<feature type="transmembrane region" description="Helical" evidence="8">
    <location>
        <begin position="12"/>
        <end position="33"/>
    </location>
</feature>
<dbReference type="EMBL" id="JACOOL010000003">
    <property type="protein sequence ID" value="MBC5636215.1"/>
    <property type="molecule type" value="Genomic_DNA"/>
</dbReference>
<keyword evidence="4" id="KW-1003">Cell membrane</keyword>